<feature type="domain" description="HupH hydrogenase expression protein C-terminal" evidence="2">
    <location>
        <begin position="168"/>
        <end position="283"/>
    </location>
</feature>
<organism evidence="3 4">
    <name type="scientific">Hydrogenophilus thermoluteolus</name>
    <name type="common">Pseudomonas hydrogenothermophila</name>
    <dbReference type="NCBI Taxonomy" id="297"/>
    <lineage>
        <taxon>Bacteria</taxon>
        <taxon>Pseudomonadati</taxon>
        <taxon>Pseudomonadota</taxon>
        <taxon>Hydrogenophilia</taxon>
        <taxon>Hydrogenophilales</taxon>
        <taxon>Hydrogenophilaceae</taxon>
        <taxon>Hydrogenophilus</taxon>
    </lineage>
</organism>
<dbReference type="RefSeq" id="WP_170141302.1">
    <property type="nucleotide sequence ID" value="NZ_AP018558.1"/>
</dbReference>
<dbReference type="EMBL" id="AP018558">
    <property type="protein sequence ID" value="BBD77670.1"/>
    <property type="molecule type" value="Genomic_DNA"/>
</dbReference>
<dbReference type="KEGG" id="htl:HPTL_1406"/>
<evidence type="ECO:0000256" key="1">
    <source>
        <dbReference type="ARBA" id="ARBA00010832"/>
    </source>
</evidence>
<gene>
    <name evidence="3" type="primary">hupH</name>
    <name evidence="3" type="ORF">HPTL_1406</name>
</gene>
<evidence type="ECO:0000313" key="3">
    <source>
        <dbReference type="EMBL" id="BBD77670.1"/>
    </source>
</evidence>
<evidence type="ECO:0000313" key="4">
    <source>
        <dbReference type="Proteomes" id="UP000262004"/>
    </source>
</evidence>
<evidence type="ECO:0000259" key="2">
    <source>
        <dbReference type="Pfam" id="PF04809"/>
    </source>
</evidence>
<sequence length="287" mass="31615">MIPNPNVSRKPFPLPVVALGPGTQNDDAPEFPQFPKEMHTFTAPHGWMLRETGCSEAAVAWLERFFQAIAQCPEGPVVAAVDELSEPQRRWIEDAFGVGEVVAQTAAPFSLRVRESAFPGIWHEVVLGADGAVVRDEWRYAPYSAKLVDAMSATSHDVCTPPQAPTGVMNGPALVEELRHWAGKGTMGRAVHVLNLTLLPLTPADLQMLNDWLGPPMVAIAIRSYGQCRVASTRLRDVWRVQYFNSMDALILDTIEVTRLPEVVRAAPEDLALTRSRLADYLAELAR</sequence>
<accession>A0A2Z6DZ94</accession>
<dbReference type="InterPro" id="IPR038527">
    <property type="entry name" value="HupH_C_sf"/>
</dbReference>
<comment type="similarity">
    <text evidence="1">Belongs to the HupH/HyaF family.</text>
</comment>
<dbReference type="AlphaFoldDB" id="A0A2Z6DZ94"/>
<proteinExistence type="inferred from homology"/>
<dbReference type="Gene3D" id="3.30.1370.140">
    <property type="entry name" value="HupH hydrogenase expression protein, C-terminal domain"/>
    <property type="match status" value="2"/>
</dbReference>
<reference evidence="3 4" key="1">
    <citation type="submission" date="2018-04" db="EMBL/GenBank/DDBJ databases">
        <title>Complete genome sequence of Hydrogenophilus thermoluteolus TH-1.</title>
        <authorList>
            <person name="Arai H."/>
        </authorList>
    </citation>
    <scope>NUCLEOTIDE SEQUENCE [LARGE SCALE GENOMIC DNA]</scope>
    <source>
        <strain evidence="3 4">TH-1</strain>
    </source>
</reference>
<dbReference type="Proteomes" id="UP000262004">
    <property type="component" value="Chromosome"/>
</dbReference>
<protein>
    <submittedName>
        <fullName evidence="3">Hydrogenase expression/formation protein</fullName>
    </submittedName>
</protein>
<name>A0A2Z6DZ94_HYDTE</name>
<keyword evidence="4" id="KW-1185">Reference proteome</keyword>
<dbReference type="InterPro" id="IPR006894">
    <property type="entry name" value="HupH_Hydgase_express_prot_C"/>
</dbReference>
<dbReference type="Pfam" id="PF04809">
    <property type="entry name" value="HupH_C"/>
    <property type="match status" value="1"/>
</dbReference>